<reference evidence="1 2" key="1">
    <citation type="submission" date="2019-11" db="EMBL/GenBank/DDBJ databases">
        <authorList>
            <person name="Zhang J."/>
            <person name="Sun C."/>
        </authorList>
    </citation>
    <scope>NUCLEOTIDE SEQUENCE [LARGE SCALE GENOMIC DNA]</scope>
    <source>
        <strain evidence="2">sp2</strain>
    </source>
</reference>
<dbReference type="KEGG" id="ghl:GM160_00725"/>
<organism evidence="1 2">
    <name type="scientific">Guyparkeria halophila</name>
    <dbReference type="NCBI Taxonomy" id="47960"/>
    <lineage>
        <taxon>Bacteria</taxon>
        <taxon>Pseudomonadati</taxon>
        <taxon>Pseudomonadota</taxon>
        <taxon>Gammaproteobacteria</taxon>
        <taxon>Chromatiales</taxon>
        <taxon>Thioalkalibacteraceae</taxon>
        <taxon>Guyparkeria</taxon>
    </lineage>
</organism>
<accession>A0A6I6D2H0</accession>
<dbReference type="RefSeq" id="WP_156227402.1">
    <property type="nucleotide sequence ID" value="NZ_CP046415.1"/>
</dbReference>
<evidence type="ECO:0000313" key="1">
    <source>
        <dbReference type="EMBL" id="QGT77521.1"/>
    </source>
</evidence>
<dbReference type="AlphaFoldDB" id="A0A6I6D2H0"/>
<dbReference type="EMBL" id="CP046415">
    <property type="protein sequence ID" value="QGT77521.1"/>
    <property type="molecule type" value="Genomic_DNA"/>
</dbReference>
<protein>
    <submittedName>
        <fullName evidence="1">Uncharacterized protein</fullName>
    </submittedName>
</protein>
<sequence length="81" mass="8927">MTDAQARQLEQKITDARMARMSAYHLATTSPADLRAEQDHDPQFLTESLADLTSALEAHREATAIMEEAVSRLEAAEVVEA</sequence>
<gene>
    <name evidence="1" type="ORF">GM160_00725</name>
</gene>
<name>A0A6I6D2H0_9GAMM</name>
<proteinExistence type="predicted"/>
<evidence type="ECO:0000313" key="2">
    <source>
        <dbReference type="Proteomes" id="UP000427716"/>
    </source>
</evidence>
<dbReference type="Proteomes" id="UP000427716">
    <property type="component" value="Chromosome"/>
</dbReference>
<keyword evidence="2" id="KW-1185">Reference proteome</keyword>